<keyword evidence="3" id="KW-1185">Reference proteome</keyword>
<reference evidence="2 3" key="1">
    <citation type="submission" date="2022-12" db="EMBL/GenBank/DDBJ databases">
        <title>Chromosome-level genome of Tegillarca granosa.</title>
        <authorList>
            <person name="Kim J."/>
        </authorList>
    </citation>
    <scope>NUCLEOTIDE SEQUENCE [LARGE SCALE GENOMIC DNA]</scope>
    <source>
        <strain evidence="2">Teg-2019</strain>
        <tissue evidence="2">Adductor muscle</tissue>
    </source>
</reference>
<gene>
    <name evidence="2" type="ORF">KUTeg_013127</name>
</gene>
<evidence type="ECO:0000256" key="1">
    <source>
        <dbReference type="SAM" id="MobiDB-lite"/>
    </source>
</evidence>
<feature type="region of interest" description="Disordered" evidence="1">
    <location>
        <begin position="48"/>
        <end position="67"/>
    </location>
</feature>
<proteinExistence type="predicted"/>
<accession>A0ABQ9ESS8</accession>
<organism evidence="2 3">
    <name type="scientific">Tegillarca granosa</name>
    <name type="common">Malaysian cockle</name>
    <name type="synonym">Anadara granosa</name>
    <dbReference type="NCBI Taxonomy" id="220873"/>
    <lineage>
        <taxon>Eukaryota</taxon>
        <taxon>Metazoa</taxon>
        <taxon>Spiralia</taxon>
        <taxon>Lophotrochozoa</taxon>
        <taxon>Mollusca</taxon>
        <taxon>Bivalvia</taxon>
        <taxon>Autobranchia</taxon>
        <taxon>Pteriomorphia</taxon>
        <taxon>Arcoida</taxon>
        <taxon>Arcoidea</taxon>
        <taxon>Arcidae</taxon>
        <taxon>Tegillarca</taxon>
    </lineage>
</organism>
<sequence length="67" mass="7907">MQVDSQQILFIHNYLNWYFFVHRSKVNQALLGANPNLLTVAEKWRKCDNSQGKMQPRAFNGKQQNKL</sequence>
<evidence type="ECO:0000313" key="3">
    <source>
        <dbReference type="Proteomes" id="UP001217089"/>
    </source>
</evidence>
<name>A0ABQ9ESS8_TEGGR</name>
<dbReference type="Proteomes" id="UP001217089">
    <property type="component" value="Unassembled WGS sequence"/>
</dbReference>
<protein>
    <submittedName>
        <fullName evidence="2">Uncharacterized protein</fullName>
    </submittedName>
</protein>
<evidence type="ECO:0000313" key="2">
    <source>
        <dbReference type="EMBL" id="KAJ8308253.1"/>
    </source>
</evidence>
<comment type="caution">
    <text evidence="2">The sequence shown here is derived from an EMBL/GenBank/DDBJ whole genome shotgun (WGS) entry which is preliminary data.</text>
</comment>
<dbReference type="EMBL" id="JARBDR010000657">
    <property type="protein sequence ID" value="KAJ8308253.1"/>
    <property type="molecule type" value="Genomic_DNA"/>
</dbReference>